<sequence length="117" mass="12405">MKWSVLVLALAIGGCASVADIKQTPPTLAVISGKKPQEYAACVVQKLSATRRPPQIEPHKEGGVQVIVPQKFSADPSAIFEIDERSSGSSIKLYESMSNVPIRPGDVKKAGEDCISG</sequence>
<evidence type="ECO:0008006" key="8">
    <source>
        <dbReference type="Google" id="ProtNLM"/>
    </source>
</evidence>
<reference evidence="3 5" key="1">
    <citation type="submission" date="2013-08" db="EMBL/GenBank/DDBJ databases">
        <title>Biodegradation of aromatic compounds in biofilm forming Pseudomonas isolated from sewage sludge.</title>
        <authorList>
            <person name="Qureshi A."/>
            <person name="Ghosh S."/>
            <person name="Khardenavis A.A."/>
            <person name="Kapley A."/>
            <person name="Purohit H.J."/>
        </authorList>
    </citation>
    <scope>NUCLEOTIDE SEQUENCE [LARGE SCALE GENOMIC DNA]</scope>
    <source>
        <strain evidence="3 5">EGD-AQ6</strain>
    </source>
</reference>
<evidence type="ECO:0000313" key="4">
    <source>
        <dbReference type="EMBL" id="MCF5319881.1"/>
    </source>
</evidence>
<gene>
    <name evidence="4" type="ORF">GIW13_16470</name>
    <name evidence="3" type="ORF">O204_12095</name>
    <name evidence="2" type="ORF">PS417_14085</name>
</gene>
<dbReference type="RefSeq" id="WP_010210349.1">
    <property type="nucleotide sequence ID" value="NZ_AVQG01000056.1"/>
</dbReference>
<accession>A0A1N7U6Y5</accession>
<feature type="signal peptide" evidence="1">
    <location>
        <begin position="1"/>
        <end position="18"/>
    </location>
</feature>
<reference evidence="4 7" key="3">
    <citation type="submission" date="2019-11" db="EMBL/GenBank/DDBJ databases">
        <title>Epiphytic Pseudomonas syringae from cherry orchards.</title>
        <authorList>
            <person name="Hulin M.T."/>
        </authorList>
    </citation>
    <scope>NUCLEOTIDE SEQUENCE [LARGE SCALE GENOMIC DNA]</scope>
    <source>
        <strain evidence="4 7">PA-5-11C</strain>
    </source>
</reference>
<dbReference type="PROSITE" id="PS51257">
    <property type="entry name" value="PROKAR_LIPOPROTEIN"/>
    <property type="match status" value="1"/>
</dbReference>
<protein>
    <recommendedName>
        <fullName evidence="8">Lipoprotein</fullName>
    </recommendedName>
</protein>
<dbReference type="EMBL" id="WKCM01000027">
    <property type="protein sequence ID" value="MCF5319881.1"/>
    <property type="molecule type" value="Genomic_DNA"/>
</dbReference>
<dbReference type="AlphaFoldDB" id="A0A1N7U6Y5"/>
<dbReference type="Proteomes" id="UP000016504">
    <property type="component" value="Unassembled WGS sequence"/>
</dbReference>
<evidence type="ECO:0000313" key="5">
    <source>
        <dbReference type="Proteomes" id="UP000016504"/>
    </source>
</evidence>
<reference evidence="2 6" key="2">
    <citation type="submission" date="2014-05" db="EMBL/GenBank/DDBJ databases">
        <title>Pseudomonas simiae WCS417.</title>
        <authorList>
            <person name="Berendsen R.L."/>
        </authorList>
    </citation>
    <scope>NUCLEOTIDE SEQUENCE [LARGE SCALE GENOMIC DNA]</scope>
    <source>
        <strain evidence="2 6">WCS417</strain>
    </source>
</reference>
<accession>U1TWA8</accession>
<dbReference type="GeneID" id="45623394"/>
<dbReference type="Proteomes" id="UP000814078">
    <property type="component" value="Unassembled WGS sequence"/>
</dbReference>
<organism evidence="2 6">
    <name type="scientific">Pseudomonas simiae</name>
    <dbReference type="NCBI Taxonomy" id="321846"/>
    <lineage>
        <taxon>Bacteria</taxon>
        <taxon>Pseudomonadati</taxon>
        <taxon>Pseudomonadota</taxon>
        <taxon>Gammaproteobacteria</taxon>
        <taxon>Pseudomonadales</taxon>
        <taxon>Pseudomonadaceae</taxon>
        <taxon>Pseudomonas</taxon>
    </lineage>
</organism>
<dbReference type="PATRIC" id="fig|1390371.3.peg.4962"/>
<proteinExistence type="predicted"/>
<evidence type="ECO:0000313" key="3">
    <source>
        <dbReference type="EMBL" id="ERH48373.1"/>
    </source>
</evidence>
<keyword evidence="1" id="KW-0732">Signal</keyword>
<evidence type="ECO:0000313" key="7">
    <source>
        <dbReference type="Proteomes" id="UP000814078"/>
    </source>
</evidence>
<keyword evidence="7" id="KW-1185">Reference proteome</keyword>
<evidence type="ECO:0000256" key="1">
    <source>
        <dbReference type="SAM" id="SignalP"/>
    </source>
</evidence>
<dbReference type="OrthoDB" id="6888982at2"/>
<evidence type="ECO:0000313" key="6">
    <source>
        <dbReference type="Proteomes" id="UP000027308"/>
    </source>
</evidence>
<dbReference type="EMBL" id="CP007637">
    <property type="protein sequence ID" value="AIB36696.1"/>
    <property type="molecule type" value="Genomic_DNA"/>
</dbReference>
<dbReference type="EMBL" id="AVQG01000056">
    <property type="protein sequence ID" value="ERH48373.1"/>
    <property type="molecule type" value="Genomic_DNA"/>
</dbReference>
<name>A0A1N7U6Y5_9PSED</name>
<feature type="chain" id="PRO_5010477077" description="Lipoprotein" evidence="1">
    <location>
        <begin position="19"/>
        <end position="117"/>
    </location>
</feature>
<evidence type="ECO:0000313" key="2">
    <source>
        <dbReference type="EMBL" id="AIB36696.1"/>
    </source>
</evidence>
<dbReference type="Proteomes" id="UP000027308">
    <property type="component" value="Chromosome"/>
</dbReference>